<dbReference type="SUPFAM" id="SSF51556">
    <property type="entry name" value="Metallo-dependent hydrolases"/>
    <property type="match status" value="1"/>
</dbReference>
<reference evidence="5" key="1">
    <citation type="journal article" date="2021" name="Genome Biol. Evol.">
        <title>A High-Quality Reference Genome for a Parasitic Bivalve with Doubly Uniparental Inheritance (Bivalvia: Unionida).</title>
        <authorList>
            <person name="Smith C.H."/>
        </authorList>
    </citation>
    <scope>NUCLEOTIDE SEQUENCE</scope>
    <source>
        <strain evidence="5">CHS0354</strain>
    </source>
</reference>
<keyword evidence="3" id="KW-0378">Hydrolase</keyword>
<accession>A0AAE0RZF5</accession>
<dbReference type="InterPro" id="IPR015991">
    <property type="entry name" value="TatD/YcfH-like"/>
</dbReference>
<organism evidence="5 6">
    <name type="scientific">Potamilus streckersoni</name>
    <dbReference type="NCBI Taxonomy" id="2493646"/>
    <lineage>
        <taxon>Eukaryota</taxon>
        <taxon>Metazoa</taxon>
        <taxon>Spiralia</taxon>
        <taxon>Lophotrochozoa</taxon>
        <taxon>Mollusca</taxon>
        <taxon>Bivalvia</taxon>
        <taxon>Autobranchia</taxon>
        <taxon>Heteroconchia</taxon>
        <taxon>Palaeoheterodonta</taxon>
        <taxon>Unionida</taxon>
        <taxon>Unionoidea</taxon>
        <taxon>Unionidae</taxon>
        <taxon>Ambleminae</taxon>
        <taxon>Lampsilini</taxon>
        <taxon>Potamilus</taxon>
    </lineage>
</organism>
<keyword evidence="2 4" id="KW-0479">Metal-binding</keyword>
<feature type="binding site" evidence="4">
    <location>
        <position position="8"/>
    </location>
    <ligand>
        <name>a divalent metal cation</name>
        <dbReference type="ChEBI" id="CHEBI:60240"/>
        <label>1</label>
    </ligand>
</feature>
<dbReference type="PROSITE" id="PS01090">
    <property type="entry name" value="TATD_2"/>
    <property type="match status" value="1"/>
</dbReference>
<evidence type="ECO:0000256" key="1">
    <source>
        <dbReference type="ARBA" id="ARBA00009275"/>
    </source>
</evidence>
<feature type="binding site" evidence="4">
    <location>
        <position position="94"/>
    </location>
    <ligand>
        <name>a divalent metal cation</name>
        <dbReference type="ChEBI" id="CHEBI:60240"/>
        <label>1</label>
    </ligand>
</feature>
<dbReference type="PIRSF" id="PIRSF005902">
    <property type="entry name" value="DNase_TatD"/>
    <property type="match status" value="1"/>
</dbReference>
<dbReference type="AlphaFoldDB" id="A0AAE0RZF5"/>
<feature type="binding site" evidence="4">
    <location>
        <position position="205"/>
    </location>
    <ligand>
        <name>a divalent metal cation</name>
        <dbReference type="ChEBI" id="CHEBI:60240"/>
        <label>1</label>
    </ligand>
</feature>
<comment type="similarity">
    <text evidence="1">Belongs to the metallo-dependent hydrolases superfamily. TatD-type hydrolase family.</text>
</comment>
<dbReference type="InterPro" id="IPR032466">
    <property type="entry name" value="Metal_Hydrolase"/>
</dbReference>
<dbReference type="EMBL" id="JAEAOA010001427">
    <property type="protein sequence ID" value="KAK3582289.1"/>
    <property type="molecule type" value="Genomic_DNA"/>
</dbReference>
<reference evidence="5" key="3">
    <citation type="submission" date="2023-05" db="EMBL/GenBank/DDBJ databases">
        <authorList>
            <person name="Smith C.H."/>
        </authorList>
    </citation>
    <scope>NUCLEOTIDE SEQUENCE</scope>
    <source>
        <strain evidence="5">CHS0354</strain>
        <tissue evidence="5">Mantle</tissue>
    </source>
</reference>
<feature type="binding site" evidence="4">
    <location>
        <position position="131"/>
    </location>
    <ligand>
        <name>a divalent metal cation</name>
        <dbReference type="ChEBI" id="CHEBI:60240"/>
        <label>2</label>
    </ligand>
</feature>
<proteinExistence type="inferred from homology"/>
<sequence length="257" mass="28939">MFVDTHCHLSFSDFDADRDAIVGRMVREEIEILVNPGVDVNESQNAVMCAQRYSSVYAAVGCHPCHVLSIDFLPSVMTALEHLVDEEKVVAIGETGFDFYKEVNPPKHVQDAYFLEHIRLAKQFSKPLIVHSRMAWDDTFRVLEAEQDGTLSGVFHCFSGNEKEVKRAVDLGFMISFSGTVTFKNKTNTQIVPSVPIDYLLTETDAPFLSPHPFRGKRNDPLKIPLIVGEIARLREAPIEDIKTSVSRNAKKLFKLN</sequence>
<protein>
    <submittedName>
        <fullName evidence="5">Uncharacterized protein</fullName>
    </submittedName>
</protein>
<dbReference type="Proteomes" id="UP001195483">
    <property type="component" value="Unassembled WGS sequence"/>
</dbReference>
<feature type="binding site" evidence="4">
    <location>
        <position position="6"/>
    </location>
    <ligand>
        <name>a divalent metal cation</name>
        <dbReference type="ChEBI" id="CHEBI:60240"/>
        <label>1</label>
    </ligand>
</feature>
<feature type="binding site" evidence="4">
    <location>
        <position position="156"/>
    </location>
    <ligand>
        <name>a divalent metal cation</name>
        <dbReference type="ChEBI" id="CHEBI:60240"/>
        <label>2</label>
    </ligand>
</feature>
<dbReference type="GO" id="GO:0004536">
    <property type="term" value="F:DNA nuclease activity"/>
    <property type="evidence" value="ECO:0007669"/>
    <property type="project" value="InterPro"/>
</dbReference>
<gene>
    <name evidence="5" type="ORF">CHS0354_023828</name>
</gene>
<evidence type="ECO:0000256" key="2">
    <source>
        <dbReference type="ARBA" id="ARBA00022723"/>
    </source>
</evidence>
<dbReference type="FunFam" id="3.20.20.140:FF:000005">
    <property type="entry name" value="TatD family hydrolase"/>
    <property type="match status" value="1"/>
</dbReference>
<dbReference type="GO" id="GO:0046872">
    <property type="term" value="F:metal ion binding"/>
    <property type="evidence" value="ECO:0007669"/>
    <property type="project" value="UniProtKB-KW"/>
</dbReference>
<comment type="caution">
    <text evidence="5">The sequence shown here is derived from an EMBL/GenBank/DDBJ whole genome shotgun (WGS) entry which is preliminary data.</text>
</comment>
<reference evidence="5" key="2">
    <citation type="journal article" date="2021" name="Genome Biol. Evol.">
        <title>Developing a high-quality reference genome for a parasitic bivalve with doubly uniparental inheritance (Bivalvia: Unionida).</title>
        <authorList>
            <person name="Smith C.H."/>
        </authorList>
    </citation>
    <scope>NUCLEOTIDE SEQUENCE</scope>
    <source>
        <strain evidence="5">CHS0354</strain>
        <tissue evidence="5">Mantle</tissue>
    </source>
</reference>
<evidence type="ECO:0000313" key="5">
    <source>
        <dbReference type="EMBL" id="KAK3582289.1"/>
    </source>
</evidence>
<dbReference type="Gene3D" id="3.20.20.140">
    <property type="entry name" value="Metal-dependent hydrolases"/>
    <property type="match status" value="1"/>
</dbReference>
<evidence type="ECO:0000313" key="6">
    <source>
        <dbReference type="Proteomes" id="UP001195483"/>
    </source>
</evidence>
<dbReference type="GO" id="GO:0016788">
    <property type="term" value="F:hydrolase activity, acting on ester bonds"/>
    <property type="evidence" value="ECO:0007669"/>
    <property type="project" value="InterPro"/>
</dbReference>
<dbReference type="PANTHER" id="PTHR46124:SF2">
    <property type="entry name" value="D-AMINOACYL-TRNA DEACYLASE"/>
    <property type="match status" value="1"/>
</dbReference>
<evidence type="ECO:0000256" key="3">
    <source>
        <dbReference type="ARBA" id="ARBA00022801"/>
    </source>
</evidence>
<dbReference type="NCBIfam" id="TIGR00010">
    <property type="entry name" value="YchF/TatD family DNA exonuclease"/>
    <property type="match status" value="1"/>
</dbReference>
<evidence type="ECO:0000256" key="4">
    <source>
        <dbReference type="PIRSR" id="PIRSR005902-1"/>
    </source>
</evidence>
<dbReference type="Pfam" id="PF01026">
    <property type="entry name" value="TatD_DNase"/>
    <property type="match status" value="1"/>
</dbReference>
<name>A0AAE0RZF5_9BIVA</name>
<dbReference type="InterPro" id="IPR018228">
    <property type="entry name" value="DNase_TatD-rel_CS"/>
</dbReference>
<keyword evidence="6" id="KW-1185">Reference proteome</keyword>
<dbReference type="InterPro" id="IPR001130">
    <property type="entry name" value="TatD-like"/>
</dbReference>
<dbReference type="PANTHER" id="PTHR46124">
    <property type="entry name" value="D-AMINOACYL-TRNA DEACYLASE"/>
    <property type="match status" value="1"/>
</dbReference>
<dbReference type="CDD" id="cd01310">
    <property type="entry name" value="TatD_DNAse"/>
    <property type="match status" value="1"/>
</dbReference>